<dbReference type="KEGG" id="qsa:O6P43_015701"/>
<dbReference type="Pfam" id="PF11721">
    <property type="entry name" value="Malectin"/>
    <property type="match status" value="1"/>
</dbReference>
<comment type="catalytic activity">
    <reaction evidence="15">
        <text>L-seryl-[protein] + ATP = O-phospho-L-seryl-[protein] + ADP + H(+)</text>
        <dbReference type="Rhea" id="RHEA:17989"/>
        <dbReference type="Rhea" id="RHEA-COMP:9863"/>
        <dbReference type="Rhea" id="RHEA-COMP:11604"/>
        <dbReference type="ChEBI" id="CHEBI:15378"/>
        <dbReference type="ChEBI" id="CHEBI:29999"/>
        <dbReference type="ChEBI" id="CHEBI:30616"/>
        <dbReference type="ChEBI" id="CHEBI:83421"/>
        <dbReference type="ChEBI" id="CHEBI:456216"/>
        <dbReference type="EC" id="2.7.11.1"/>
    </reaction>
</comment>
<evidence type="ECO:0000256" key="8">
    <source>
        <dbReference type="ARBA" id="ARBA00022737"/>
    </source>
</evidence>
<evidence type="ECO:0000256" key="12">
    <source>
        <dbReference type="ARBA" id="ARBA00023170"/>
    </source>
</evidence>
<accession>A0AAD7PS49</accession>
<dbReference type="FunFam" id="3.80.10.10:FF:001380">
    <property type="entry name" value="Os05g0256100 protein"/>
    <property type="match status" value="1"/>
</dbReference>
<dbReference type="PANTHER" id="PTHR48006">
    <property type="entry name" value="LEUCINE-RICH REPEAT-CONTAINING PROTEIN DDB_G0281931-RELATED"/>
    <property type="match status" value="1"/>
</dbReference>
<dbReference type="GO" id="GO:0004674">
    <property type="term" value="F:protein serine/threonine kinase activity"/>
    <property type="evidence" value="ECO:0007669"/>
    <property type="project" value="UniProtKB-KW"/>
</dbReference>
<dbReference type="InterPro" id="IPR055414">
    <property type="entry name" value="LRR_R13L4/SHOC2-like"/>
</dbReference>
<keyword evidence="4" id="KW-0597">Phosphoprotein</keyword>
<evidence type="ECO:0000256" key="11">
    <source>
        <dbReference type="ARBA" id="ARBA00023136"/>
    </source>
</evidence>
<dbReference type="Pfam" id="PF23598">
    <property type="entry name" value="LRR_14"/>
    <property type="match status" value="1"/>
</dbReference>
<keyword evidence="6" id="KW-0808">Transferase</keyword>
<comment type="subcellular location">
    <subcellularLocation>
        <location evidence="1">Membrane</location>
        <topology evidence="1">Single-pass type I membrane protein</topology>
    </subcellularLocation>
</comment>
<keyword evidence="12 19" id="KW-0675">Receptor</keyword>
<dbReference type="Pfam" id="PF13855">
    <property type="entry name" value="LRR_8"/>
    <property type="match status" value="1"/>
</dbReference>
<evidence type="ECO:0000256" key="2">
    <source>
        <dbReference type="ARBA" id="ARBA00012513"/>
    </source>
</evidence>
<evidence type="ECO:0000256" key="15">
    <source>
        <dbReference type="ARBA" id="ARBA00048679"/>
    </source>
</evidence>
<dbReference type="InterPro" id="IPR001611">
    <property type="entry name" value="Leu-rich_rpt"/>
</dbReference>
<evidence type="ECO:0000313" key="19">
    <source>
        <dbReference type="EMBL" id="KAJ7966191.1"/>
    </source>
</evidence>
<evidence type="ECO:0000256" key="7">
    <source>
        <dbReference type="ARBA" id="ARBA00022729"/>
    </source>
</evidence>
<evidence type="ECO:0000259" key="17">
    <source>
        <dbReference type="Pfam" id="PF11721"/>
    </source>
</evidence>
<evidence type="ECO:0000256" key="14">
    <source>
        <dbReference type="ARBA" id="ARBA00047899"/>
    </source>
</evidence>
<name>A0AAD7PS49_QUISA</name>
<keyword evidence="5" id="KW-0433">Leucine-rich repeat</keyword>
<proteinExistence type="predicted"/>
<organism evidence="19 20">
    <name type="scientific">Quillaja saponaria</name>
    <name type="common">Soap bark tree</name>
    <dbReference type="NCBI Taxonomy" id="32244"/>
    <lineage>
        <taxon>Eukaryota</taxon>
        <taxon>Viridiplantae</taxon>
        <taxon>Streptophyta</taxon>
        <taxon>Embryophyta</taxon>
        <taxon>Tracheophyta</taxon>
        <taxon>Spermatophyta</taxon>
        <taxon>Magnoliopsida</taxon>
        <taxon>eudicotyledons</taxon>
        <taxon>Gunneridae</taxon>
        <taxon>Pentapetalae</taxon>
        <taxon>rosids</taxon>
        <taxon>fabids</taxon>
        <taxon>Fabales</taxon>
        <taxon>Quillajaceae</taxon>
        <taxon>Quillaja</taxon>
    </lineage>
</organism>
<keyword evidence="13" id="KW-0325">Glycoprotein</keyword>
<protein>
    <recommendedName>
        <fullName evidence="2">non-specific serine/threonine protein kinase</fullName>
        <ecNumber evidence="2">2.7.11.1</ecNumber>
    </recommendedName>
</protein>
<evidence type="ECO:0000256" key="13">
    <source>
        <dbReference type="ARBA" id="ARBA00023180"/>
    </source>
</evidence>
<keyword evidence="3" id="KW-0723">Serine/threonine-protein kinase</keyword>
<dbReference type="Gene3D" id="2.60.120.430">
    <property type="entry name" value="Galactose-binding lectin"/>
    <property type="match status" value="1"/>
</dbReference>
<keyword evidence="11" id="KW-0472">Membrane</keyword>
<evidence type="ECO:0000256" key="9">
    <source>
        <dbReference type="ARBA" id="ARBA00022741"/>
    </source>
</evidence>
<evidence type="ECO:0000313" key="20">
    <source>
        <dbReference type="Proteomes" id="UP001163823"/>
    </source>
</evidence>
<keyword evidence="20" id="KW-1185">Reference proteome</keyword>
<sequence>MSVTESVCVLLSVMGLWRIFFLLWAFQFVSGQPTTNPDEVAAFNKMLDYWNLRKYLDPNTDPCNQTASWASENANPQIACKCTQSTCHITHLKIYSLDISGQIPKELFVLKELTDLNLAQNVLNGTIPPEIGELSNMQYLSLGINNLTGPVPPELGKLTKLVSLSFSSNSFFGPLPSEIGRLTSLQQLYIDSSGVGGPIPQELANLKSLRILWASDNLFSGKLPEFFGTLTDLIDLRLQGTLLEGPIPRSFSALNKLENLIIGDLTKEDSSLDFLQNQMSLSILILRNSRVSGKIPERLGGFTNLKHLDLSFNKLTGQIPSSFQEFPLLQNLFLGNNNLSGQLPGNIISPKLIALDVSFNPLSGNTPLNFAKAGFSLNFVGTSIRSYGLQDGKASEMLNCLNGNTKCTKKVSSSSFSIKCGGEDQTSASGVRYNDDSEILGAASLFTSSNQWAVSNTGNFVFNSRGPIYTEKTDSQITGTLESEIYKTARISPSSLRYFGLGLKNGKYNVELHFAEIALEDSLSWKALGRRLFDIYIQGEKVRQDFNIHKEAGGSKRALVLTFEANVTNTIMEIHFFWAGRGTCCSSTSRHIWTFSISHSCLSSF</sequence>
<dbReference type="SUPFAM" id="SSF52058">
    <property type="entry name" value="L domain-like"/>
    <property type="match status" value="1"/>
</dbReference>
<dbReference type="AlphaFoldDB" id="A0AAD7PS49"/>
<dbReference type="EMBL" id="JARAOO010000006">
    <property type="protein sequence ID" value="KAJ7966191.1"/>
    <property type="molecule type" value="Genomic_DNA"/>
</dbReference>
<dbReference type="InterPro" id="IPR021720">
    <property type="entry name" value="Malectin_dom"/>
</dbReference>
<keyword evidence="10" id="KW-0067">ATP-binding</keyword>
<evidence type="ECO:0000256" key="6">
    <source>
        <dbReference type="ARBA" id="ARBA00022679"/>
    </source>
</evidence>
<dbReference type="Gene3D" id="3.80.10.10">
    <property type="entry name" value="Ribonuclease Inhibitor"/>
    <property type="match status" value="2"/>
</dbReference>
<dbReference type="EC" id="2.7.11.1" evidence="2"/>
<feature type="signal peptide" evidence="16">
    <location>
        <begin position="1"/>
        <end position="31"/>
    </location>
</feature>
<dbReference type="PANTHER" id="PTHR48006:SF98">
    <property type="entry name" value="MALECTIN DOMAIN-CONTAINING PROTEIN"/>
    <property type="match status" value="1"/>
</dbReference>
<evidence type="ECO:0000256" key="4">
    <source>
        <dbReference type="ARBA" id="ARBA00022553"/>
    </source>
</evidence>
<feature type="domain" description="Disease resistance R13L4/SHOC-2-like LRR" evidence="18">
    <location>
        <begin position="110"/>
        <end position="213"/>
    </location>
</feature>
<keyword evidence="9" id="KW-0547">Nucleotide-binding</keyword>
<dbReference type="GO" id="GO:0005524">
    <property type="term" value="F:ATP binding"/>
    <property type="evidence" value="ECO:0007669"/>
    <property type="project" value="UniProtKB-KW"/>
</dbReference>
<evidence type="ECO:0000256" key="5">
    <source>
        <dbReference type="ARBA" id="ARBA00022614"/>
    </source>
</evidence>
<feature type="domain" description="Malectin" evidence="17">
    <location>
        <begin position="416"/>
        <end position="586"/>
    </location>
</feature>
<comment type="catalytic activity">
    <reaction evidence="14">
        <text>L-threonyl-[protein] + ATP = O-phospho-L-threonyl-[protein] + ADP + H(+)</text>
        <dbReference type="Rhea" id="RHEA:46608"/>
        <dbReference type="Rhea" id="RHEA-COMP:11060"/>
        <dbReference type="Rhea" id="RHEA-COMP:11605"/>
        <dbReference type="ChEBI" id="CHEBI:15378"/>
        <dbReference type="ChEBI" id="CHEBI:30013"/>
        <dbReference type="ChEBI" id="CHEBI:30616"/>
        <dbReference type="ChEBI" id="CHEBI:61977"/>
        <dbReference type="ChEBI" id="CHEBI:456216"/>
        <dbReference type="EC" id="2.7.11.1"/>
    </reaction>
</comment>
<reference evidence="19" key="1">
    <citation type="journal article" date="2023" name="Science">
        <title>Elucidation of the pathway for biosynthesis of saponin adjuvants from the soapbark tree.</title>
        <authorList>
            <person name="Reed J."/>
            <person name="Orme A."/>
            <person name="El-Demerdash A."/>
            <person name="Owen C."/>
            <person name="Martin L.B.B."/>
            <person name="Misra R.C."/>
            <person name="Kikuchi S."/>
            <person name="Rejzek M."/>
            <person name="Martin A.C."/>
            <person name="Harkess A."/>
            <person name="Leebens-Mack J."/>
            <person name="Louveau T."/>
            <person name="Stephenson M.J."/>
            <person name="Osbourn A."/>
        </authorList>
    </citation>
    <scope>NUCLEOTIDE SEQUENCE</scope>
    <source>
        <strain evidence="19">S10</strain>
    </source>
</reference>
<evidence type="ECO:0000256" key="3">
    <source>
        <dbReference type="ARBA" id="ARBA00022527"/>
    </source>
</evidence>
<evidence type="ECO:0000256" key="1">
    <source>
        <dbReference type="ARBA" id="ARBA00004479"/>
    </source>
</evidence>
<dbReference type="Proteomes" id="UP001163823">
    <property type="component" value="Chromosome 6"/>
</dbReference>
<evidence type="ECO:0000259" key="18">
    <source>
        <dbReference type="Pfam" id="PF23598"/>
    </source>
</evidence>
<dbReference type="FunFam" id="3.80.10.10:FF:000041">
    <property type="entry name" value="LRR receptor-like serine/threonine-protein kinase ERECTA"/>
    <property type="match status" value="1"/>
</dbReference>
<keyword evidence="19" id="KW-0418">Kinase</keyword>
<dbReference type="GO" id="GO:0016020">
    <property type="term" value="C:membrane"/>
    <property type="evidence" value="ECO:0007669"/>
    <property type="project" value="UniProtKB-SubCell"/>
</dbReference>
<keyword evidence="8" id="KW-0677">Repeat</keyword>
<evidence type="ECO:0000256" key="16">
    <source>
        <dbReference type="SAM" id="SignalP"/>
    </source>
</evidence>
<gene>
    <name evidence="19" type="ORF">O6P43_015701</name>
</gene>
<dbReference type="InterPro" id="IPR032675">
    <property type="entry name" value="LRR_dom_sf"/>
</dbReference>
<keyword evidence="7 16" id="KW-0732">Signal</keyword>
<comment type="caution">
    <text evidence="19">The sequence shown here is derived from an EMBL/GenBank/DDBJ whole genome shotgun (WGS) entry which is preliminary data.</text>
</comment>
<dbReference type="InterPro" id="IPR051824">
    <property type="entry name" value="LRR_Rcpt-Like_S/T_Kinase"/>
</dbReference>
<evidence type="ECO:0000256" key="10">
    <source>
        <dbReference type="ARBA" id="ARBA00022840"/>
    </source>
</evidence>
<feature type="chain" id="PRO_5041963627" description="non-specific serine/threonine protein kinase" evidence="16">
    <location>
        <begin position="32"/>
        <end position="605"/>
    </location>
</feature>